<sequence>MSGKSSNKAKQTGPRITKWFTVKKPQQSVDRLQDKAGDEPEKSDDAIYSAETAKLQETLPSTQSLER</sequence>
<name>A0A9Q1H173_HOLLE</name>
<gene>
    <name evidence="2" type="ORF">HOLleu_30506</name>
</gene>
<evidence type="ECO:0000313" key="2">
    <source>
        <dbReference type="EMBL" id="KAJ8028306.1"/>
    </source>
</evidence>
<organism evidence="2 3">
    <name type="scientific">Holothuria leucospilota</name>
    <name type="common">Black long sea cucumber</name>
    <name type="synonym">Mertensiothuria leucospilota</name>
    <dbReference type="NCBI Taxonomy" id="206669"/>
    <lineage>
        <taxon>Eukaryota</taxon>
        <taxon>Metazoa</taxon>
        <taxon>Echinodermata</taxon>
        <taxon>Eleutherozoa</taxon>
        <taxon>Echinozoa</taxon>
        <taxon>Holothuroidea</taxon>
        <taxon>Aspidochirotacea</taxon>
        <taxon>Aspidochirotida</taxon>
        <taxon>Holothuriidae</taxon>
        <taxon>Holothuria</taxon>
    </lineage>
</organism>
<reference evidence="2" key="1">
    <citation type="submission" date="2021-10" db="EMBL/GenBank/DDBJ databases">
        <title>Tropical sea cucumber genome reveals ecological adaptation and Cuvierian tubules defense mechanism.</title>
        <authorList>
            <person name="Chen T."/>
        </authorList>
    </citation>
    <scope>NUCLEOTIDE SEQUENCE</scope>
    <source>
        <strain evidence="2">Nanhai2018</strain>
        <tissue evidence="2">Muscle</tissue>
    </source>
</reference>
<feature type="region of interest" description="Disordered" evidence="1">
    <location>
        <begin position="1"/>
        <end position="45"/>
    </location>
</feature>
<comment type="caution">
    <text evidence="2">The sequence shown here is derived from an EMBL/GenBank/DDBJ whole genome shotgun (WGS) entry which is preliminary data.</text>
</comment>
<dbReference type="Proteomes" id="UP001152320">
    <property type="component" value="Chromosome 15"/>
</dbReference>
<feature type="compositionally biased region" description="Polar residues" evidence="1">
    <location>
        <begin position="1"/>
        <end position="10"/>
    </location>
</feature>
<evidence type="ECO:0000313" key="3">
    <source>
        <dbReference type="Proteomes" id="UP001152320"/>
    </source>
</evidence>
<protein>
    <submittedName>
        <fullName evidence="2">Uncharacterized protein</fullName>
    </submittedName>
</protein>
<proteinExistence type="predicted"/>
<dbReference type="AlphaFoldDB" id="A0A9Q1H173"/>
<dbReference type="EMBL" id="JAIZAY010000015">
    <property type="protein sequence ID" value="KAJ8028306.1"/>
    <property type="molecule type" value="Genomic_DNA"/>
</dbReference>
<evidence type="ECO:0000256" key="1">
    <source>
        <dbReference type="SAM" id="MobiDB-lite"/>
    </source>
</evidence>
<accession>A0A9Q1H173</accession>
<dbReference type="OrthoDB" id="10046160at2759"/>
<feature type="compositionally biased region" description="Basic and acidic residues" evidence="1">
    <location>
        <begin position="31"/>
        <end position="45"/>
    </location>
</feature>
<keyword evidence="3" id="KW-1185">Reference proteome</keyword>